<evidence type="ECO:0000313" key="2">
    <source>
        <dbReference type="EMBL" id="SIR51616.1"/>
    </source>
</evidence>
<keyword evidence="1" id="KW-0472">Membrane</keyword>
<evidence type="ECO:0000313" key="3">
    <source>
        <dbReference type="Proteomes" id="UP000186914"/>
    </source>
</evidence>
<proteinExistence type="predicted"/>
<gene>
    <name evidence="2" type="ORF">SAMN05421858_2598</name>
</gene>
<dbReference type="RefSeq" id="WP_076430614.1">
    <property type="nucleotide sequence ID" value="NZ_FTNO01000002.1"/>
</dbReference>
<dbReference type="EMBL" id="FTNO01000002">
    <property type="protein sequence ID" value="SIR51616.1"/>
    <property type="molecule type" value="Genomic_DNA"/>
</dbReference>
<evidence type="ECO:0000256" key="1">
    <source>
        <dbReference type="SAM" id="Phobius"/>
    </source>
</evidence>
<dbReference type="AlphaFoldDB" id="A0A1N7BK46"/>
<name>A0A1N7BK46_9EURY</name>
<reference evidence="3" key="1">
    <citation type="submission" date="2017-01" db="EMBL/GenBank/DDBJ databases">
        <authorList>
            <person name="Varghese N."/>
            <person name="Submissions S."/>
        </authorList>
    </citation>
    <scope>NUCLEOTIDE SEQUENCE [LARGE SCALE GENOMIC DNA]</scope>
    <source>
        <strain evidence="3">CGMCC 1.7737</strain>
    </source>
</reference>
<accession>A0A1N7BK46</accession>
<keyword evidence="3" id="KW-1185">Reference proteome</keyword>
<dbReference type="Proteomes" id="UP000186914">
    <property type="component" value="Unassembled WGS sequence"/>
</dbReference>
<keyword evidence="1" id="KW-1133">Transmembrane helix</keyword>
<keyword evidence="1" id="KW-0812">Transmembrane</keyword>
<protein>
    <submittedName>
        <fullName evidence="2">Uncharacterized protein</fullName>
    </submittedName>
</protein>
<feature type="transmembrane region" description="Helical" evidence="1">
    <location>
        <begin position="73"/>
        <end position="91"/>
    </location>
</feature>
<sequence length="101" mass="11204">MVHVAQTCTKEKTLKDVSTAYAAAPVPIQRAVRTGSVSTHREIEMTNELIQRNGNYSVTRLAKTKEISGVGWLLHYLFLVGGIVAGFLLVLRGQRLRIEPK</sequence>
<organism evidence="2 3">
    <name type="scientific">Haladaptatus litoreus</name>
    <dbReference type="NCBI Taxonomy" id="553468"/>
    <lineage>
        <taxon>Archaea</taxon>
        <taxon>Methanobacteriati</taxon>
        <taxon>Methanobacteriota</taxon>
        <taxon>Stenosarchaea group</taxon>
        <taxon>Halobacteria</taxon>
        <taxon>Halobacteriales</taxon>
        <taxon>Haladaptataceae</taxon>
        <taxon>Haladaptatus</taxon>
    </lineage>
</organism>